<keyword evidence="6 9" id="KW-0472">Membrane</keyword>
<feature type="domain" description="TRPM-like" evidence="11">
    <location>
        <begin position="851"/>
        <end position="974"/>
    </location>
</feature>
<evidence type="ECO:0008006" key="14">
    <source>
        <dbReference type="Google" id="ProtNLM"/>
    </source>
</evidence>
<reference evidence="12" key="1">
    <citation type="submission" date="2021-02" db="EMBL/GenBank/DDBJ databases">
        <authorList>
            <person name="Nowell W R."/>
        </authorList>
    </citation>
    <scope>NUCLEOTIDE SEQUENCE</scope>
</reference>
<evidence type="ECO:0000256" key="5">
    <source>
        <dbReference type="ARBA" id="ARBA00023065"/>
    </source>
</evidence>
<keyword evidence="4 9" id="KW-1133">Transmembrane helix</keyword>
<dbReference type="SMART" id="SM00192">
    <property type="entry name" value="LDLa"/>
    <property type="match status" value="4"/>
</dbReference>
<feature type="transmembrane region" description="Helical" evidence="9">
    <location>
        <begin position="880"/>
        <end position="902"/>
    </location>
</feature>
<accession>A0A819BY15</accession>
<feature type="transmembrane region" description="Helical" evidence="9">
    <location>
        <begin position="1143"/>
        <end position="1164"/>
    </location>
</feature>
<evidence type="ECO:0000256" key="4">
    <source>
        <dbReference type="ARBA" id="ARBA00022989"/>
    </source>
</evidence>
<keyword evidence="2" id="KW-0813">Transport</keyword>
<keyword evidence="7" id="KW-1015">Disulfide bond</keyword>
<proteinExistence type="predicted"/>
<dbReference type="Pfam" id="PF00057">
    <property type="entry name" value="Ldl_recept_a"/>
    <property type="match status" value="1"/>
</dbReference>
<dbReference type="EMBL" id="CAJOBD010001535">
    <property type="protein sequence ID" value="CAF3809580.1"/>
    <property type="molecule type" value="Genomic_DNA"/>
</dbReference>
<comment type="subcellular location">
    <subcellularLocation>
        <location evidence="1">Membrane</location>
        <topology evidence="1">Multi-pass membrane protein</topology>
    </subcellularLocation>
</comment>
<dbReference type="CDD" id="cd00112">
    <property type="entry name" value="LDLa"/>
    <property type="match status" value="1"/>
</dbReference>
<dbReference type="GO" id="GO:0005886">
    <property type="term" value="C:plasma membrane"/>
    <property type="evidence" value="ECO:0007669"/>
    <property type="project" value="TreeGrafter"/>
</dbReference>
<dbReference type="Gene3D" id="4.10.400.10">
    <property type="entry name" value="Low-density Lipoprotein Receptor"/>
    <property type="match status" value="1"/>
</dbReference>
<dbReference type="PANTHER" id="PTHR13800">
    <property type="entry name" value="TRANSIENT RECEPTOR POTENTIAL CATION CHANNEL, SUBFAMILY M, MEMBER 6"/>
    <property type="match status" value="1"/>
</dbReference>
<organism evidence="12 13">
    <name type="scientific">Rotaria sordida</name>
    <dbReference type="NCBI Taxonomy" id="392033"/>
    <lineage>
        <taxon>Eukaryota</taxon>
        <taxon>Metazoa</taxon>
        <taxon>Spiralia</taxon>
        <taxon>Gnathifera</taxon>
        <taxon>Rotifera</taxon>
        <taxon>Eurotatoria</taxon>
        <taxon>Bdelloidea</taxon>
        <taxon>Philodinida</taxon>
        <taxon>Philodinidae</taxon>
        <taxon>Rotaria</taxon>
    </lineage>
</organism>
<evidence type="ECO:0000256" key="2">
    <source>
        <dbReference type="ARBA" id="ARBA00022448"/>
    </source>
</evidence>
<feature type="transmembrane region" description="Helical" evidence="9">
    <location>
        <begin position="1067"/>
        <end position="1092"/>
    </location>
</feature>
<feature type="domain" description="TRPM SLOG" evidence="10">
    <location>
        <begin position="375"/>
        <end position="500"/>
    </location>
</feature>
<dbReference type="Pfam" id="PF25508">
    <property type="entry name" value="TRPM2"/>
    <property type="match status" value="1"/>
</dbReference>
<dbReference type="InterPro" id="IPR050927">
    <property type="entry name" value="TRPM"/>
</dbReference>
<evidence type="ECO:0000256" key="1">
    <source>
        <dbReference type="ARBA" id="ARBA00004141"/>
    </source>
</evidence>
<evidence type="ECO:0000259" key="10">
    <source>
        <dbReference type="Pfam" id="PF18139"/>
    </source>
</evidence>
<dbReference type="InterPro" id="IPR057366">
    <property type="entry name" value="TRPM-like"/>
</dbReference>
<keyword evidence="5" id="KW-0406">Ion transport</keyword>
<evidence type="ECO:0000256" key="6">
    <source>
        <dbReference type="ARBA" id="ARBA00023136"/>
    </source>
</evidence>
<evidence type="ECO:0000313" key="13">
    <source>
        <dbReference type="Proteomes" id="UP000663836"/>
    </source>
</evidence>
<evidence type="ECO:0000313" key="12">
    <source>
        <dbReference type="EMBL" id="CAF3809580.1"/>
    </source>
</evidence>
<dbReference type="Pfam" id="PF18139">
    <property type="entry name" value="LSDAT_euk"/>
    <property type="match status" value="2"/>
</dbReference>
<dbReference type="GO" id="GO:0099604">
    <property type="term" value="F:ligand-gated calcium channel activity"/>
    <property type="evidence" value="ECO:0007669"/>
    <property type="project" value="TreeGrafter"/>
</dbReference>
<comment type="caution">
    <text evidence="12">The sequence shown here is derived from an EMBL/GenBank/DDBJ whole genome shotgun (WGS) entry which is preliminary data.</text>
</comment>
<evidence type="ECO:0000256" key="9">
    <source>
        <dbReference type="SAM" id="Phobius"/>
    </source>
</evidence>
<dbReference type="SUPFAM" id="SSF57424">
    <property type="entry name" value="LDL receptor-like module"/>
    <property type="match status" value="1"/>
</dbReference>
<gene>
    <name evidence="12" type="ORF">JBS370_LOCUS15784</name>
</gene>
<name>A0A819BY15_9BILA</name>
<evidence type="ECO:0000256" key="7">
    <source>
        <dbReference type="ARBA" id="ARBA00023157"/>
    </source>
</evidence>
<sequence>MHESLFYCRRPYTIIDLFRDNNTASCKNNDGISHLMSHMRTDQVNISTVLHTWRSGLEQVEKYSRYLRDPPHHHSDGYLCQCTHPQAFGKNCEYQLPIGTTFDETLRWQFEKKPPTPWDVQRYGNITCYETLKCDFGLLCLDWREICDGVQHCMYGYDEEDENLTECRQWWVCPENLIQCRTGECIQKRWIDDEEWDCIDGSDDHQALNNMIDYIRKKKSKPSPDNELELLFSRCNRTHPFPCLALNLSRENSCISLDRIGNDEIDCAGAIDERNTLQHCDHTLMLGSDFQCLSTNTCIPYLFHCRHKKRCPNPIDDHHWCSRQHQLSADCVTAQDFAVEKLQIFSHEPAHQLTQVYGFIKSSENIRDATTPLPQYIRLSLDTGAETVVKFMYKGWNLPKPDMIISVTGGAKNYDMSAQLRKIFQMRLVSTASRANAWLITAGTNIGVAKEVGEAVNYCRYNNRKHGLDVPCIGIASWGYTAGNKQLDNQSTHSLMNTSDTTTIRSPSKPSQNQRAQIVPMDNKDRYIREYIVEENQPRECYLEPNHTHFLLFDDGQRKAETILPLQAEIGKYSRNIHLANTTDETVESLIPIVMVLVDGGSSSIRAICEALKCGTPVVVIKHSGRAADLVAKLHACYSEREIGNDGVTSAHPTKSQTDIVKGDSKEKKIGRILTSAKERNEIISLDGVKNDLCNTLDLYKDLVTIFEFDGTRHRGNLEDAFLESLSNARKSSRASNEQHSLAKELKLAIAWYKFYYAQTCLRTDTTISKLKQDDLRPVLVEALYHGHTDCVKLLIEFGTSLEKLTHGDLEELYTKSTNHQLSSKDMSRKDQYYLDCFAPIVNSMNKINNLSQSNHNAPLGETAPEDLFLWAVFFDRFELAIYLCSKIWNISLALLCGAYIYRRAASKTNHTDIKQRYEEHADRFDTGAASIINLCFDDDEQFALDLLRRSAVAFKHITPLDLVKDAECKSFLASKCVQRHLDNIWYGHINYKRKAINFKIFVCSLFFPLLPIFCFCLNYIKKSKNNALNTQDGSTAIQLTTTNKRKNNVSYVDRIIYFYNAPIVRFYYHTIFFIVFLGLFSFVLLVDYFPLNIYNDRRSGFKNLQIPITEIILHICIWSLIVEEIYQILSVKLIKQYISDKWNMIDIIAIILYLIGFITRFVVLETVFAISKKVFSLYNIFSFEL</sequence>
<evidence type="ECO:0000259" key="11">
    <source>
        <dbReference type="Pfam" id="PF25508"/>
    </source>
</evidence>
<protein>
    <recommendedName>
        <fullName evidence="14">Transient receptor potential cation channel subfamily M member 2</fullName>
    </recommendedName>
</protein>
<evidence type="ECO:0000256" key="3">
    <source>
        <dbReference type="ARBA" id="ARBA00022692"/>
    </source>
</evidence>
<evidence type="ECO:0000256" key="8">
    <source>
        <dbReference type="ARBA" id="ARBA00023303"/>
    </source>
</evidence>
<dbReference type="AlphaFoldDB" id="A0A819BY15"/>
<feature type="domain" description="TRPM SLOG" evidence="10">
    <location>
        <begin position="523"/>
        <end position="646"/>
    </location>
</feature>
<dbReference type="PANTHER" id="PTHR13800:SF12">
    <property type="entry name" value="TRANSIENT RECEPTOR POTENTIAL CATION CHANNEL SUBFAMILY M MEMBER-LIKE 2"/>
    <property type="match status" value="1"/>
</dbReference>
<keyword evidence="8" id="KW-0407">Ion channel</keyword>
<dbReference type="PRINTS" id="PR00261">
    <property type="entry name" value="LDLRECEPTOR"/>
</dbReference>
<feature type="transmembrane region" description="Helical" evidence="9">
    <location>
        <begin position="1104"/>
        <end position="1123"/>
    </location>
</feature>
<keyword evidence="3 9" id="KW-0812">Transmembrane</keyword>
<dbReference type="InterPro" id="IPR036055">
    <property type="entry name" value="LDL_receptor-like_sf"/>
</dbReference>
<dbReference type="InterPro" id="IPR002172">
    <property type="entry name" value="LDrepeatLR_classA_rpt"/>
</dbReference>
<dbReference type="InterPro" id="IPR041491">
    <property type="entry name" value="TRPM_SLOG"/>
</dbReference>
<feature type="transmembrane region" description="Helical" evidence="9">
    <location>
        <begin position="1001"/>
        <end position="1021"/>
    </location>
</feature>
<dbReference type="Proteomes" id="UP000663836">
    <property type="component" value="Unassembled WGS sequence"/>
</dbReference>